<proteinExistence type="predicted"/>
<reference evidence="2" key="1">
    <citation type="journal article" date="2021" name="PeerJ">
        <title>Extensive microbial diversity within the chicken gut microbiome revealed by metagenomics and culture.</title>
        <authorList>
            <person name="Gilroy R."/>
            <person name="Ravi A."/>
            <person name="Getino M."/>
            <person name="Pursley I."/>
            <person name="Horton D.L."/>
            <person name="Alikhan N.F."/>
            <person name="Baker D."/>
            <person name="Gharbi K."/>
            <person name="Hall N."/>
            <person name="Watson M."/>
            <person name="Adriaenssens E.M."/>
            <person name="Foster-Nyarko E."/>
            <person name="Jarju S."/>
            <person name="Secka A."/>
            <person name="Antonio M."/>
            <person name="Oren A."/>
            <person name="Chaudhuri R.R."/>
            <person name="La Ragione R."/>
            <person name="Hildebrand F."/>
            <person name="Pallen M.J."/>
        </authorList>
    </citation>
    <scope>NUCLEOTIDE SEQUENCE</scope>
    <source>
        <strain evidence="2">CHK187-5294</strain>
    </source>
</reference>
<keyword evidence="1" id="KW-0812">Transmembrane</keyword>
<feature type="transmembrane region" description="Helical" evidence="1">
    <location>
        <begin position="30"/>
        <end position="47"/>
    </location>
</feature>
<dbReference type="InterPro" id="IPR010001">
    <property type="entry name" value="BofA"/>
</dbReference>
<accession>A0A9D2ID12</accession>
<feature type="non-terminal residue" evidence="2">
    <location>
        <position position="1"/>
    </location>
</feature>
<gene>
    <name evidence="2" type="ORF">H9727_02980</name>
</gene>
<organism evidence="2 3">
    <name type="scientific">Candidatus Borkfalkia avistercoris</name>
    <dbReference type="NCBI Taxonomy" id="2838504"/>
    <lineage>
        <taxon>Bacteria</taxon>
        <taxon>Bacillati</taxon>
        <taxon>Bacillota</taxon>
        <taxon>Clostridia</taxon>
        <taxon>Christensenellales</taxon>
        <taxon>Christensenellaceae</taxon>
        <taxon>Candidatus Borkfalkia</taxon>
    </lineage>
</organism>
<feature type="transmembrane region" description="Helical" evidence="1">
    <location>
        <begin position="53"/>
        <end position="78"/>
    </location>
</feature>
<dbReference type="Proteomes" id="UP000824132">
    <property type="component" value="Unassembled WGS sequence"/>
</dbReference>
<keyword evidence="1" id="KW-1133">Transmembrane helix</keyword>
<reference evidence="2" key="2">
    <citation type="submission" date="2021-04" db="EMBL/GenBank/DDBJ databases">
        <authorList>
            <person name="Gilroy R."/>
        </authorList>
    </citation>
    <scope>NUCLEOTIDE SEQUENCE</scope>
    <source>
        <strain evidence="2">CHK187-5294</strain>
    </source>
</reference>
<evidence type="ECO:0000256" key="1">
    <source>
        <dbReference type="SAM" id="Phobius"/>
    </source>
</evidence>
<evidence type="ECO:0000313" key="2">
    <source>
        <dbReference type="EMBL" id="HIZ03228.1"/>
    </source>
</evidence>
<feature type="transmembrane region" description="Helical" evidence="1">
    <location>
        <begin position="6"/>
        <end position="23"/>
    </location>
</feature>
<sequence length="79" mass="8449">YILIAVAAIIVLVIVLKLFKVGFKTIFKIAINAAIGVGAIFLLNLIPNVAIPITWWTALVSGIFGVPGVIVLLILSFFI</sequence>
<keyword evidence="1" id="KW-0472">Membrane</keyword>
<evidence type="ECO:0000313" key="3">
    <source>
        <dbReference type="Proteomes" id="UP000824132"/>
    </source>
</evidence>
<protein>
    <submittedName>
        <fullName evidence="2">Pro-sigmaK processing inhibitor BofA family protein</fullName>
    </submittedName>
</protein>
<comment type="caution">
    <text evidence="2">The sequence shown here is derived from an EMBL/GenBank/DDBJ whole genome shotgun (WGS) entry which is preliminary data.</text>
</comment>
<dbReference type="AlphaFoldDB" id="A0A9D2ID12"/>
<dbReference type="EMBL" id="DXCL01000018">
    <property type="protein sequence ID" value="HIZ03228.1"/>
    <property type="molecule type" value="Genomic_DNA"/>
</dbReference>
<name>A0A9D2ID12_9FIRM</name>
<dbReference type="Pfam" id="PF07441">
    <property type="entry name" value="BofA"/>
    <property type="match status" value="1"/>
</dbReference>